<evidence type="ECO:0000313" key="12">
    <source>
        <dbReference type="Proteomes" id="UP001066276"/>
    </source>
</evidence>
<evidence type="ECO:0000256" key="7">
    <source>
        <dbReference type="PROSITE-ProRule" id="PRU00042"/>
    </source>
</evidence>
<dbReference type="PROSITE" id="PS00028">
    <property type="entry name" value="ZINC_FINGER_C2H2_1"/>
    <property type="match status" value="2"/>
</dbReference>
<comment type="caution">
    <text evidence="11">The sequence shown here is derived from an EMBL/GenBank/DDBJ whole genome shotgun (WGS) entry which is preliminary data.</text>
</comment>
<dbReference type="PROSITE" id="PS50157">
    <property type="entry name" value="ZINC_FINGER_C2H2_2"/>
    <property type="match status" value="2"/>
</dbReference>
<feature type="domain" description="C2H2-type" evidence="9">
    <location>
        <begin position="501"/>
        <end position="524"/>
    </location>
</feature>
<feature type="compositionally biased region" description="Basic and acidic residues" evidence="8">
    <location>
        <begin position="215"/>
        <end position="235"/>
    </location>
</feature>
<dbReference type="SUPFAM" id="SSF109640">
    <property type="entry name" value="KRAB domain (Kruppel-associated box)"/>
    <property type="match status" value="1"/>
</dbReference>
<keyword evidence="3" id="KW-0677">Repeat</keyword>
<organism evidence="11 12">
    <name type="scientific">Pleurodeles waltl</name>
    <name type="common">Iberian ribbed newt</name>
    <dbReference type="NCBI Taxonomy" id="8319"/>
    <lineage>
        <taxon>Eukaryota</taxon>
        <taxon>Metazoa</taxon>
        <taxon>Chordata</taxon>
        <taxon>Craniata</taxon>
        <taxon>Vertebrata</taxon>
        <taxon>Euteleostomi</taxon>
        <taxon>Amphibia</taxon>
        <taxon>Batrachia</taxon>
        <taxon>Caudata</taxon>
        <taxon>Salamandroidea</taxon>
        <taxon>Salamandridae</taxon>
        <taxon>Pleurodelinae</taxon>
        <taxon>Pleurodeles</taxon>
    </lineage>
</organism>
<dbReference type="Pfam" id="PF00096">
    <property type="entry name" value="zf-C2H2"/>
    <property type="match status" value="2"/>
</dbReference>
<evidence type="ECO:0000256" key="6">
    <source>
        <dbReference type="ARBA" id="ARBA00023242"/>
    </source>
</evidence>
<dbReference type="PANTHER" id="PTHR24381:SF269">
    <property type="entry name" value="ZINC FINGER PROTEIN 398"/>
    <property type="match status" value="1"/>
</dbReference>
<keyword evidence="6" id="KW-0539">Nucleus</keyword>
<dbReference type="InterPro" id="IPR013087">
    <property type="entry name" value="Znf_C2H2_type"/>
</dbReference>
<accession>A0AAV7P0A9</accession>
<dbReference type="EMBL" id="JANPWB010000011">
    <property type="protein sequence ID" value="KAJ1121725.1"/>
    <property type="molecule type" value="Genomic_DNA"/>
</dbReference>
<name>A0AAV7P0A9_PLEWA</name>
<dbReference type="SMART" id="SM00355">
    <property type="entry name" value="ZnF_C2H2"/>
    <property type="match status" value="2"/>
</dbReference>
<feature type="region of interest" description="Disordered" evidence="8">
    <location>
        <begin position="215"/>
        <end position="236"/>
    </location>
</feature>
<evidence type="ECO:0000256" key="1">
    <source>
        <dbReference type="ARBA" id="ARBA00006991"/>
    </source>
</evidence>
<keyword evidence="5" id="KW-0862">Zinc</keyword>
<evidence type="ECO:0000259" key="10">
    <source>
        <dbReference type="PROSITE" id="PS50805"/>
    </source>
</evidence>
<proteinExistence type="inferred from homology"/>
<dbReference type="InterPro" id="IPR036051">
    <property type="entry name" value="KRAB_dom_sf"/>
</dbReference>
<evidence type="ECO:0000313" key="11">
    <source>
        <dbReference type="EMBL" id="KAJ1121725.1"/>
    </source>
</evidence>
<dbReference type="InterPro" id="IPR036236">
    <property type="entry name" value="Znf_C2H2_sf"/>
</dbReference>
<evidence type="ECO:0000256" key="5">
    <source>
        <dbReference type="ARBA" id="ARBA00022833"/>
    </source>
</evidence>
<dbReference type="Gene3D" id="3.30.160.60">
    <property type="entry name" value="Classic Zinc Finger"/>
    <property type="match status" value="2"/>
</dbReference>
<evidence type="ECO:0000256" key="8">
    <source>
        <dbReference type="SAM" id="MobiDB-lite"/>
    </source>
</evidence>
<dbReference type="Gene3D" id="6.10.140.140">
    <property type="match status" value="1"/>
</dbReference>
<feature type="domain" description="KRAB" evidence="10">
    <location>
        <begin position="88"/>
        <end position="159"/>
    </location>
</feature>
<sequence length="559" mass="62875">MSRVSLLRSGEHAQVMSVSPVSLLSHTRAGSWRVQLSSHPELLFLGVHRRRSRGSFTPLPGLDPSLTRRIPMEVTAGAPRQLPRKERVSFQDVAAHFSKEDWKLLHQWQTELYETVIKEIHHTLMSLGPLIADAVFSLKPKEREEVLILDQEDSKMRDGSQCPSSDMITSSDVSFRSQQSTKLEIKGTEDPNQWGNQYHPSAEFPFPNSDTALREENAFESSSKDHRATDLRERSIGSSAGDIQVIIKEEETNSRDLRESEQREDIYMNTEHEAITQLVPCIIKEDGTAHSMEHEDSSTRGSSYVPTDDRVFKRKMSYKESDRCTKKALLMGKVKTKGFLQKETGMLAKMFPGSNQELADERSAPCGGAYMKDTYTHLYPGLGTGVALERHNECESEAQSTALAVYPQDGRKIPSSNCVQTRSPLEDLGKVSLGSGLGDVSSLSDQCAAYSKTFHRLGSEIALERTLSADRPYVCVKCYKRFRNMWKLTRHQATHSKERPYICAECGKNYNRSDSLLRHQKSHTERLVRPCAVWTTPVYEHQKGAALGHSPKASVQSSL</sequence>
<dbReference type="FunFam" id="3.30.160.60:FF:002343">
    <property type="entry name" value="Zinc finger protein 33A"/>
    <property type="match status" value="1"/>
</dbReference>
<feature type="region of interest" description="Disordered" evidence="8">
    <location>
        <begin position="152"/>
        <end position="176"/>
    </location>
</feature>
<dbReference type="PANTHER" id="PTHR24381">
    <property type="entry name" value="ZINC FINGER PROTEIN"/>
    <property type="match status" value="1"/>
</dbReference>
<evidence type="ECO:0000256" key="2">
    <source>
        <dbReference type="ARBA" id="ARBA00022723"/>
    </source>
</evidence>
<dbReference type="PROSITE" id="PS50805">
    <property type="entry name" value="KRAB"/>
    <property type="match status" value="1"/>
</dbReference>
<feature type="domain" description="C2H2-type" evidence="9">
    <location>
        <begin position="473"/>
        <end position="500"/>
    </location>
</feature>
<evidence type="ECO:0000256" key="4">
    <source>
        <dbReference type="ARBA" id="ARBA00022771"/>
    </source>
</evidence>
<evidence type="ECO:0000256" key="3">
    <source>
        <dbReference type="ARBA" id="ARBA00022737"/>
    </source>
</evidence>
<dbReference type="Pfam" id="PF01352">
    <property type="entry name" value="KRAB"/>
    <property type="match status" value="1"/>
</dbReference>
<reference evidence="11" key="1">
    <citation type="journal article" date="2022" name="bioRxiv">
        <title>Sequencing and chromosome-scale assembly of the giantPleurodeles waltlgenome.</title>
        <authorList>
            <person name="Brown T."/>
            <person name="Elewa A."/>
            <person name="Iarovenko S."/>
            <person name="Subramanian E."/>
            <person name="Araus A.J."/>
            <person name="Petzold A."/>
            <person name="Susuki M."/>
            <person name="Suzuki K.-i.T."/>
            <person name="Hayashi T."/>
            <person name="Toyoda A."/>
            <person name="Oliveira C."/>
            <person name="Osipova E."/>
            <person name="Leigh N.D."/>
            <person name="Simon A."/>
            <person name="Yun M.H."/>
        </authorList>
    </citation>
    <scope>NUCLEOTIDE SEQUENCE</scope>
    <source>
        <strain evidence="11">20211129_DDA</strain>
        <tissue evidence="11">Liver</tissue>
    </source>
</reference>
<dbReference type="AlphaFoldDB" id="A0AAV7P0A9"/>
<keyword evidence="4 7" id="KW-0863">Zinc-finger</keyword>
<dbReference type="SMART" id="SM00349">
    <property type="entry name" value="KRAB"/>
    <property type="match status" value="1"/>
</dbReference>
<feature type="compositionally biased region" description="Polar residues" evidence="8">
    <location>
        <begin position="161"/>
        <end position="176"/>
    </location>
</feature>
<dbReference type="GO" id="GO:0000981">
    <property type="term" value="F:DNA-binding transcription factor activity, RNA polymerase II-specific"/>
    <property type="evidence" value="ECO:0007669"/>
    <property type="project" value="TreeGrafter"/>
</dbReference>
<comment type="similarity">
    <text evidence="1">Belongs to the krueppel C2H2-type zinc-finger protein family.</text>
</comment>
<protein>
    <submittedName>
        <fullName evidence="11">Uncharacterized protein</fullName>
    </submittedName>
</protein>
<dbReference type="GO" id="GO:0008270">
    <property type="term" value="F:zinc ion binding"/>
    <property type="evidence" value="ECO:0007669"/>
    <property type="project" value="UniProtKB-KW"/>
</dbReference>
<dbReference type="SUPFAM" id="SSF57667">
    <property type="entry name" value="beta-beta-alpha zinc fingers"/>
    <property type="match status" value="1"/>
</dbReference>
<gene>
    <name evidence="11" type="ORF">NDU88_000244</name>
</gene>
<dbReference type="GO" id="GO:0000977">
    <property type="term" value="F:RNA polymerase II transcription regulatory region sequence-specific DNA binding"/>
    <property type="evidence" value="ECO:0007669"/>
    <property type="project" value="TreeGrafter"/>
</dbReference>
<dbReference type="Proteomes" id="UP001066276">
    <property type="component" value="Chromosome 7"/>
</dbReference>
<dbReference type="GO" id="GO:0005634">
    <property type="term" value="C:nucleus"/>
    <property type="evidence" value="ECO:0007669"/>
    <property type="project" value="TreeGrafter"/>
</dbReference>
<evidence type="ECO:0000259" key="9">
    <source>
        <dbReference type="PROSITE" id="PS50157"/>
    </source>
</evidence>
<dbReference type="FunFam" id="3.30.160.60:FF:000100">
    <property type="entry name" value="Zinc finger 45-like"/>
    <property type="match status" value="1"/>
</dbReference>
<dbReference type="CDD" id="cd07765">
    <property type="entry name" value="KRAB_A-box"/>
    <property type="match status" value="1"/>
</dbReference>
<keyword evidence="12" id="KW-1185">Reference proteome</keyword>
<keyword evidence="2" id="KW-0479">Metal-binding</keyword>
<dbReference type="InterPro" id="IPR001909">
    <property type="entry name" value="KRAB"/>
</dbReference>